<dbReference type="InterPro" id="IPR014729">
    <property type="entry name" value="Rossmann-like_a/b/a_fold"/>
</dbReference>
<dbReference type="EMBL" id="CP037423">
    <property type="protein sequence ID" value="QDV47124.1"/>
    <property type="molecule type" value="Genomic_DNA"/>
</dbReference>
<dbReference type="GO" id="GO:0005829">
    <property type="term" value="C:cytosol"/>
    <property type="evidence" value="ECO:0007669"/>
    <property type="project" value="TreeGrafter"/>
</dbReference>
<dbReference type="RefSeq" id="WP_197455546.1">
    <property type="nucleotide sequence ID" value="NZ_CP037423.1"/>
</dbReference>
<evidence type="ECO:0000313" key="8">
    <source>
        <dbReference type="Proteomes" id="UP000319004"/>
    </source>
</evidence>
<protein>
    <recommendedName>
        <fullName evidence="3">asparagine synthase (glutamine-hydrolyzing)</fullName>
        <ecNumber evidence="3">6.3.5.4</ecNumber>
    </recommendedName>
</protein>
<evidence type="ECO:0000256" key="1">
    <source>
        <dbReference type="ARBA" id="ARBA00005187"/>
    </source>
</evidence>
<keyword evidence="8" id="KW-1185">Reference proteome</keyword>
<feature type="domain" description="Asparagine synthetase" evidence="6">
    <location>
        <begin position="240"/>
        <end position="588"/>
    </location>
</feature>
<comment type="pathway">
    <text evidence="1">Amino-acid biosynthesis; L-asparagine biosynthesis; L-asparagine from L-aspartate (L-Gln route): step 1/1.</text>
</comment>
<evidence type="ECO:0000256" key="3">
    <source>
        <dbReference type="ARBA" id="ARBA00012737"/>
    </source>
</evidence>
<organism evidence="7 8">
    <name type="scientific">Stieleria neptunia</name>
    <dbReference type="NCBI Taxonomy" id="2527979"/>
    <lineage>
        <taxon>Bacteria</taxon>
        <taxon>Pseudomonadati</taxon>
        <taxon>Planctomycetota</taxon>
        <taxon>Planctomycetia</taxon>
        <taxon>Pirellulales</taxon>
        <taxon>Pirellulaceae</taxon>
        <taxon>Stieleria</taxon>
    </lineage>
</organism>
<feature type="site" description="Important for beta-aspartyl-AMP intermediate formation" evidence="5">
    <location>
        <position position="362"/>
    </location>
</feature>
<gene>
    <name evidence="7" type="primary">asnB_2</name>
    <name evidence="7" type="ORF">Enr13x_70330</name>
</gene>
<dbReference type="GO" id="GO:0006529">
    <property type="term" value="P:asparagine biosynthetic process"/>
    <property type="evidence" value="ECO:0007669"/>
    <property type="project" value="InterPro"/>
</dbReference>
<comment type="catalytic activity">
    <reaction evidence="4">
        <text>L-aspartate + L-glutamine + ATP + H2O = L-asparagine + L-glutamate + AMP + diphosphate + H(+)</text>
        <dbReference type="Rhea" id="RHEA:12228"/>
        <dbReference type="ChEBI" id="CHEBI:15377"/>
        <dbReference type="ChEBI" id="CHEBI:15378"/>
        <dbReference type="ChEBI" id="CHEBI:29985"/>
        <dbReference type="ChEBI" id="CHEBI:29991"/>
        <dbReference type="ChEBI" id="CHEBI:30616"/>
        <dbReference type="ChEBI" id="CHEBI:33019"/>
        <dbReference type="ChEBI" id="CHEBI:58048"/>
        <dbReference type="ChEBI" id="CHEBI:58359"/>
        <dbReference type="ChEBI" id="CHEBI:456215"/>
        <dbReference type="EC" id="6.3.5.4"/>
    </reaction>
</comment>
<comment type="similarity">
    <text evidence="2">Belongs to the asparagine synthetase family.</text>
</comment>
<dbReference type="AlphaFoldDB" id="A0A518I252"/>
<dbReference type="CDD" id="cd01991">
    <property type="entry name" value="Asn_synthase_B_C"/>
    <property type="match status" value="1"/>
</dbReference>
<evidence type="ECO:0000259" key="6">
    <source>
        <dbReference type="Pfam" id="PF00733"/>
    </source>
</evidence>
<dbReference type="PANTHER" id="PTHR43284:SF1">
    <property type="entry name" value="ASPARAGINE SYNTHETASE"/>
    <property type="match status" value="1"/>
</dbReference>
<dbReference type="InterPro" id="IPR001962">
    <property type="entry name" value="Asn_synthase"/>
</dbReference>
<dbReference type="Gene3D" id="3.40.50.620">
    <property type="entry name" value="HUPs"/>
    <property type="match status" value="1"/>
</dbReference>
<sequence>MDALVGFTGPPSETLLRSMIATLMHRGKAPGEVFLQSNHASLARLQLSDDHAVGLRLDRRGLIDGDVTLLVCGFLTRDGTESPGGSVALSGLIAEYRARGVAALARLQGAAIVAIADETAGALHVARIGAGVRTVFYGRYTDPSAATSRWLVASEPKAITSAPAFQAAIRPAAIAQYLAFSFVPGSGTMLQDVFELPAGHAVTLSADGSSNLTNLFPFEDGEWDGRGDGDDHSHWVAESRRVIADAVARRLPVGEPVGIFLSGGLDSSIVAAEVARQHNHRVLTYAIHFGKHYPNELQFARSVADRLGTEHHEVMVNPRQFAPRLRQMIWHLDDPIGDPITQPNFELARRVSQDVRYVFNGEGGDPLFGGPKNLPMMMQHWYGVPREPGFREKAYLASYRRAYEEWSRVLHPRIRDQIDPERDLESILAPFFQQTSVRSFLNKLMAINIRLKGAHLILPKVERMLAASGLTPLAPLFDEELIRLSFQMPPRMKLRSGDEKWVLKRAYEDDLPREVIERPKSGMRVPVHFWFRGEMRRLAKKTLASRHVREAELFDPDRIRQLLRYDIEEGAGRYGMRLWMLMTFELWRRVVVDRDRTGVSGGR</sequence>
<evidence type="ECO:0000313" key="7">
    <source>
        <dbReference type="EMBL" id="QDV47124.1"/>
    </source>
</evidence>
<dbReference type="PANTHER" id="PTHR43284">
    <property type="entry name" value="ASPARAGINE SYNTHETASE (GLUTAMINE-HYDROLYZING)"/>
    <property type="match status" value="1"/>
</dbReference>
<dbReference type="InterPro" id="IPR029055">
    <property type="entry name" value="Ntn_hydrolases_N"/>
</dbReference>
<evidence type="ECO:0000256" key="4">
    <source>
        <dbReference type="ARBA" id="ARBA00048741"/>
    </source>
</evidence>
<dbReference type="InterPro" id="IPR006426">
    <property type="entry name" value="Asn_synth_AEB"/>
</dbReference>
<dbReference type="Proteomes" id="UP000319004">
    <property type="component" value="Chromosome"/>
</dbReference>
<dbReference type="SUPFAM" id="SSF56235">
    <property type="entry name" value="N-terminal nucleophile aminohydrolases (Ntn hydrolases)"/>
    <property type="match status" value="1"/>
</dbReference>
<dbReference type="Gene3D" id="3.60.20.10">
    <property type="entry name" value="Glutamine Phosphoribosylpyrophosphate, subunit 1, domain 1"/>
    <property type="match status" value="1"/>
</dbReference>
<dbReference type="KEGG" id="snep:Enr13x_70330"/>
<keyword evidence="7" id="KW-0436">Ligase</keyword>
<dbReference type="InterPro" id="IPR051786">
    <property type="entry name" value="ASN_synthetase/amidase"/>
</dbReference>
<dbReference type="Pfam" id="PF00733">
    <property type="entry name" value="Asn_synthase"/>
    <property type="match status" value="1"/>
</dbReference>
<dbReference type="GO" id="GO:0004066">
    <property type="term" value="F:asparagine synthase (glutamine-hydrolyzing) activity"/>
    <property type="evidence" value="ECO:0007669"/>
    <property type="project" value="UniProtKB-EC"/>
</dbReference>
<proteinExistence type="inferred from homology"/>
<reference evidence="7 8" key="1">
    <citation type="submission" date="2019-03" db="EMBL/GenBank/DDBJ databases">
        <title>Deep-cultivation of Planctomycetes and their phenomic and genomic characterization uncovers novel biology.</title>
        <authorList>
            <person name="Wiegand S."/>
            <person name="Jogler M."/>
            <person name="Boedeker C."/>
            <person name="Pinto D."/>
            <person name="Vollmers J."/>
            <person name="Rivas-Marin E."/>
            <person name="Kohn T."/>
            <person name="Peeters S.H."/>
            <person name="Heuer A."/>
            <person name="Rast P."/>
            <person name="Oberbeckmann S."/>
            <person name="Bunk B."/>
            <person name="Jeske O."/>
            <person name="Meyerdierks A."/>
            <person name="Storesund J.E."/>
            <person name="Kallscheuer N."/>
            <person name="Luecker S."/>
            <person name="Lage O.M."/>
            <person name="Pohl T."/>
            <person name="Merkel B.J."/>
            <person name="Hornburger P."/>
            <person name="Mueller R.-W."/>
            <person name="Bruemmer F."/>
            <person name="Labrenz M."/>
            <person name="Spormann A.M."/>
            <person name="Op den Camp H."/>
            <person name="Overmann J."/>
            <person name="Amann R."/>
            <person name="Jetten M.S.M."/>
            <person name="Mascher T."/>
            <person name="Medema M.H."/>
            <person name="Devos D.P."/>
            <person name="Kaster A.-K."/>
            <person name="Ovreas L."/>
            <person name="Rohde M."/>
            <person name="Galperin M.Y."/>
            <person name="Jogler C."/>
        </authorList>
    </citation>
    <scope>NUCLEOTIDE SEQUENCE [LARGE SCALE GENOMIC DNA]</scope>
    <source>
        <strain evidence="7 8">Enr13</strain>
    </source>
</reference>
<dbReference type="EC" id="6.3.5.4" evidence="3"/>
<accession>A0A518I252</accession>
<dbReference type="PIRSF" id="PIRSF001589">
    <property type="entry name" value="Asn_synthetase_glu-h"/>
    <property type="match status" value="1"/>
</dbReference>
<evidence type="ECO:0000256" key="5">
    <source>
        <dbReference type="PIRSR" id="PIRSR001589-3"/>
    </source>
</evidence>
<dbReference type="SUPFAM" id="SSF52402">
    <property type="entry name" value="Adenine nucleotide alpha hydrolases-like"/>
    <property type="match status" value="1"/>
</dbReference>
<evidence type="ECO:0000256" key="2">
    <source>
        <dbReference type="ARBA" id="ARBA00005752"/>
    </source>
</evidence>
<name>A0A518I252_9BACT</name>